<feature type="non-terminal residue" evidence="1">
    <location>
        <position position="1"/>
    </location>
</feature>
<name>A0A9N9KB80_9GLOM</name>
<organism evidence="1 2">
    <name type="scientific">Dentiscutata erythropus</name>
    <dbReference type="NCBI Taxonomy" id="1348616"/>
    <lineage>
        <taxon>Eukaryota</taxon>
        <taxon>Fungi</taxon>
        <taxon>Fungi incertae sedis</taxon>
        <taxon>Mucoromycota</taxon>
        <taxon>Glomeromycotina</taxon>
        <taxon>Glomeromycetes</taxon>
        <taxon>Diversisporales</taxon>
        <taxon>Gigasporaceae</taxon>
        <taxon>Dentiscutata</taxon>
    </lineage>
</organism>
<comment type="caution">
    <text evidence="1">The sequence shown here is derived from an EMBL/GenBank/DDBJ whole genome shotgun (WGS) entry which is preliminary data.</text>
</comment>
<accession>A0A9N9KB80</accession>
<feature type="non-terminal residue" evidence="1">
    <location>
        <position position="101"/>
    </location>
</feature>
<gene>
    <name evidence="1" type="ORF">DERYTH_LOCUS26433</name>
</gene>
<dbReference type="Proteomes" id="UP000789405">
    <property type="component" value="Unassembled WGS sequence"/>
</dbReference>
<reference evidence="1" key="1">
    <citation type="submission" date="2021-06" db="EMBL/GenBank/DDBJ databases">
        <authorList>
            <person name="Kallberg Y."/>
            <person name="Tangrot J."/>
            <person name="Rosling A."/>
        </authorList>
    </citation>
    <scope>NUCLEOTIDE SEQUENCE</scope>
    <source>
        <strain evidence="1">MA453B</strain>
    </source>
</reference>
<evidence type="ECO:0000313" key="2">
    <source>
        <dbReference type="Proteomes" id="UP000789405"/>
    </source>
</evidence>
<dbReference type="AlphaFoldDB" id="A0A9N9KB80"/>
<dbReference type="EMBL" id="CAJVPY010055198">
    <property type="protein sequence ID" value="CAG8817402.1"/>
    <property type="molecule type" value="Genomic_DNA"/>
</dbReference>
<keyword evidence="2" id="KW-1185">Reference proteome</keyword>
<dbReference type="OrthoDB" id="2485408at2759"/>
<evidence type="ECO:0000313" key="1">
    <source>
        <dbReference type="EMBL" id="CAG8817402.1"/>
    </source>
</evidence>
<protein>
    <submittedName>
        <fullName evidence="1">25677_t:CDS:1</fullName>
    </submittedName>
</protein>
<sequence length="101" mass="11895">MSRCDYQDDCDCQECIEENAPLCQLCFLNRCKIRDFPEYEKYCNICIPSNALAFIIGTQNKKKVLTTVEKFKEAFPNSFFTSLIDDEFIKRDDKRVFEVPL</sequence>
<proteinExistence type="predicted"/>